<sequence>MCSVPGLPSSGSNVSVLISRVNLNPLCVLVEFWGNFDQDRNLAYQRMKKEIQFPREVFHEEEGSPGDLCLVRVYETWYRARIVSKNATNYSVFLIDEGRTLRATTSTLAWGQTDFFYLPPEVEFCILANVLPLSPENRWSKMALEFMKAFCGRRVSACVQDVIVPQRTFLLDIPSLSKEMYEMGFAKKLSNERFKDFVVRSLQSHSGSEEPQIAMTKEPYNLLEQTQKKQCYMYPELQSETVETVIVTEVTNPLRIFCQLRVFSQELRKLTEHITEHYEGKVGTTFARHENLGTPCASRGSDGKWYRSVLQQVMSSNNVAEVLLVDYGKKQFVKVEHVRQLASEFFRMPVVTYVCSLHGIIDRGVGWTASQIDFLKSLVLNRPVIAKFEYQSLSEGVHYVTLYGDENTNINNLFGLREKCLLDSKPQEAVHRIPSSQSCKIPVGSETKGTSPTNLQDLKGNTAVFFTESLSPNTSHVAVVQHVDSPAKFWIHTQKYADEFDQLMQGLEDLCSDATKLRELNRQPVPGRLCLAKSQDGVLYRAAVCNIRDEKAEVFFLDYGNTEVVDCFSLYEIPLQYQNLPALAIRCALYGVKPSGEQWDQKSTLFFSKAVQDKVLDIHVLAKSHYTHIIQVVDHLSSEEQDVSKLMCGAGLANGEGLKKTVDRPVVKCCIQKGETCDMLKTSEVLQSPSSPAIMKTKSAFKEYLFPIGSSVEVTVSYIESPNDFWCQKAKNAECLKLLMQDLQDYYATSEFQPSLEAACVARHPENGMWYRALAIQKHQTPHVTVLLVDYGQTLKVAVHELRCIDPAFLKLNGQAFRCSLYNLIHPVPHSSLNWTPDATLQFKEFVDNANSMNMALKCTVYAVMNDSQKVVFNVVDLETPFQSVCSLLVQRGLADQASKKIPLPPFRLDTYYYSTHGVKTGSEEDVSITGVKNVNHFFCHLGRNSRQIEDLADKVNKMCNQLKNVNFPKDFGKVCFAKYSDGLWYRGQITSTKPSVVVNFVDYGNTQEVEKSNLLPVPFEASGIISVPVQAVECGLSDMPENVPKEVNNWFANFVTDRPLKALVVAKEPNGKIIVELYDGQNQVNAMIKEKFHLELDRNEQIIFKGFNSKNLNSQNVTHSMATHNVRGLKRGKEPQSAAENWRSGKNHRFEADESPVKPPDGDIRKNRTYKESSPVCHKKSQSESSSVCSEFFKASGLKLAELPLTVVNPGLEAEVFISHCNSPLSFFVQLLSDESDVCSLAEKLNGNQSKLESIKPSDLHEGDLVSAVFPDDDCWYRAAVRNTPTSNTADVEFIDFGNTAEVLISKICALARSMFAYPRYSIHCSLAGVENVDNKVVSDFKKEIENAEKVTCTFIKQLGSVWEVKLEASGKLLGSSFSCASTKALKSPGPSPGTFYANPDVSNGLTISGYASFISGPQLFWCQYAEPEKLQEISDVIQKAGNASEAESLNSESFPVGSGCIALYAEDQLWYRAKVTSEEHGTLSILFVDYGNESEVKRSETKPLPCEVSDMPPQAFACQLDGFELSEGSWDDKAADQFFELMNDQLLKVTVLGVGSWCNLGTPYCVRVECGELVINEAMKNCWTPNFNIAALELTNTGSVNSVDLSVVTEIKSSECIAESKVIPDEPPQTGEEYPHSDAEMSTLKVQHPELEFESSTHGHEDQAGSGVMLKKSDADLCVLSPQEDSSALKNSKELVVDKGLSTNEETELTVEVIQGTGNPQNSEMTVTKVSSVHPSDVCAQSDLPITHETTDVKILTKADCLIVKSTGEILIETSSQECQFTDETVGQHTSLDSSVAEYEEHKVEGNQEIIKSALGFLTRVTEKILVGLECAVWSHAHKNWCRAQVVKISEDSTLVLLLDHDSEMMVDPVNIFKIIPEEPLQILCSDDMEMPNEDKATSEEDNGAYGHQDPLSKAEETEHKALASHACVVPSDHVEVAEEPCEMPVIDLVTLPEEQIQDTDFSSSGDLVETAIEPLYEDVNKGSAQAPDSFPELGDFSEDISDEKKEPVLVMDLGVDLGKNMSTDLMDQTQEEESMETCPPVEEQRDEGASKVIDGAHELMDFLAVTSIDKAQNVELEAEHDLEALIEEVNSFTEDLIDLESDAELGSDTASDDTLQGDLADTEPPPAVTESSGLEVKTVSDYPDSEELSISGVSHLTLKVQDLSDDEVIFVKAWQVSPPEVNEHDSGQ</sequence>
<evidence type="ECO:0000256" key="2">
    <source>
        <dbReference type="SAM" id="MobiDB-lite"/>
    </source>
</evidence>
<name>A0A8B9GV56_ASTMX</name>
<dbReference type="Ensembl" id="ENSAMXT00005003007.1">
    <property type="protein sequence ID" value="ENSAMXP00005002669.1"/>
    <property type="gene ID" value="ENSAMXG00005001571.1"/>
</dbReference>
<feature type="coiled-coil region" evidence="1">
    <location>
        <begin position="2071"/>
        <end position="2105"/>
    </location>
</feature>
<dbReference type="SMART" id="SM00333">
    <property type="entry name" value="TUDOR"/>
    <property type="match status" value="8"/>
</dbReference>
<feature type="region of interest" description="Disordered" evidence="2">
    <location>
        <begin position="2106"/>
        <end position="2144"/>
    </location>
</feature>
<dbReference type="GO" id="GO:0007283">
    <property type="term" value="P:spermatogenesis"/>
    <property type="evidence" value="ECO:0007669"/>
    <property type="project" value="TreeGrafter"/>
</dbReference>
<evidence type="ECO:0000313" key="5">
    <source>
        <dbReference type="Proteomes" id="UP000694621"/>
    </source>
</evidence>
<dbReference type="Pfam" id="PF00567">
    <property type="entry name" value="TUDOR"/>
    <property type="match status" value="7"/>
</dbReference>
<reference evidence="4" key="1">
    <citation type="submission" date="2025-08" db="UniProtKB">
        <authorList>
            <consortium name="Ensembl"/>
        </authorList>
    </citation>
    <scope>IDENTIFICATION</scope>
</reference>
<dbReference type="PANTHER" id="PTHR22948:SF15">
    <property type="entry name" value="TUDOR DOMAIN-CONTAINING PROTEIN 6"/>
    <property type="match status" value="1"/>
</dbReference>
<feature type="region of interest" description="Disordered" evidence="2">
    <location>
        <begin position="1130"/>
        <end position="1179"/>
    </location>
</feature>
<dbReference type="Gene3D" id="2.30.30.140">
    <property type="match status" value="7"/>
</dbReference>
<dbReference type="GO" id="GO:0030719">
    <property type="term" value="P:P granule organization"/>
    <property type="evidence" value="ECO:0007669"/>
    <property type="project" value="TreeGrafter"/>
</dbReference>
<dbReference type="CTD" id="565665"/>
<accession>A0A8B9GV56</accession>
<dbReference type="OrthoDB" id="9989103at2759"/>
<feature type="domain" description="Tudor" evidence="3">
    <location>
        <begin position="523"/>
        <end position="580"/>
    </location>
</feature>
<feature type="domain" description="Tudor" evidence="3">
    <location>
        <begin position="1260"/>
        <end position="1319"/>
    </location>
</feature>
<evidence type="ECO:0000256" key="1">
    <source>
        <dbReference type="SAM" id="Coils"/>
    </source>
</evidence>
<feature type="domain" description="Tudor" evidence="3">
    <location>
        <begin position="1455"/>
        <end position="1513"/>
    </location>
</feature>
<dbReference type="KEGG" id="amex:103023799"/>
<keyword evidence="1" id="KW-0175">Coiled coil</keyword>
<feature type="domain" description="Tudor" evidence="3">
    <location>
        <begin position="969"/>
        <end position="1025"/>
    </location>
</feature>
<evidence type="ECO:0000313" key="4">
    <source>
        <dbReference type="Ensembl" id="ENSAMXP00005002669.1"/>
    </source>
</evidence>
<feature type="domain" description="Tudor" evidence="3">
    <location>
        <begin position="289"/>
        <end position="348"/>
    </location>
</feature>
<dbReference type="PANTHER" id="PTHR22948">
    <property type="entry name" value="TUDOR DOMAIN CONTAINING PROTEIN"/>
    <property type="match status" value="1"/>
</dbReference>
<protein>
    <recommendedName>
        <fullName evidence="3">Tudor domain-containing protein</fullName>
    </recommendedName>
</protein>
<dbReference type="FunFam" id="2.30.30.140:FF:000018">
    <property type="entry name" value="Serine/threonine-protein kinase 31"/>
    <property type="match status" value="2"/>
</dbReference>
<organism evidence="4 5">
    <name type="scientific">Astyanax mexicanus</name>
    <name type="common">Blind cave fish</name>
    <name type="synonym">Astyanax fasciatus mexicanus</name>
    <dbReference type="NCBI Taxonomy" id="7994"/>
    <lineage>
        <taxon>Eukaryota</taxon>
        <taxon>Metazoa</taxon>
        <taxon>Chordata</taxon>
        <taxon>Craniata</taxon>
        <taxon>Vertebrata</taxon>
        <taxon>Euteleostomi</taxon>
        <taxon>Actinopterygii</taxon>
        <taxon>Neopterygii</taxon>
        <taxon>Teleostei</taxon>
        <taxon>Ostariophysi</taxon>
        <taxon>Characiformes</taxon>
        <taxon>Characoidei</taxon>
        <taxon>Acestrorhamphidae</taxon>
        <taxon>Acestrorhamphinae</taxon>
        <taxon>Astyanax</taxon>
    </lineage>
</organism>
<dbReference type="GO" id="GO:0034587">
    <property type="term" value="P:piRNA processing"/>
    <property type="evidence" value="ECO:0007669"/>
    <property type="project" value="TreeGrafter"/>
</dbReference>
<dbReference type="GeneID" id="103023799"/>
<dbReference type="GO" id="GO:0043186">
    <property type="term" value="C:P granule"/>
    <property type="evidence" value="ECO:0007669"/>
    <property type="project" value="TreeGrafter"/>
</dbReference>
<dbReference type="InterPro" id="IPR035437">
    <property type="entry name" value="SNase_OB-fold_sf"/>
</dbReference>
<dbReference type="Gene3D" id="2.40.50.90">
    <property type="match status" value="7"/>
</dbReference>
<feature type="compositionally biased region" description="Basic and acidic residues" evidence="2">
    <location>
        <begin position="1149"/>
        <end position="1172"/>
    </location>
</feature>
<dbReference type="Proteomes" id="UP000694621">
    <property type="component" value="Unplaced"/>
</dbReference>
<dbReference type="SUPFAM" id="SSF63748">
    <property type="entry name" value="Tudor/PWWP/MBT"/>
    <property type="match status" value="8"/>
</dbReference>
<gene>
    <name evidence="4" type="primary">tdrd6</name>
</gene>
<dbReference type="InterPro" id="IPR050621">
    <property type="entry name" value="Tudor_domain_containing"/>
</dbReference>
<feature type="domain" description="Tudor" evidence="3">
    <location>
        <begin position="753"/>
        <end position="812"/>
    </location>
</feature>
<dbReference type="CDD" id="cd20379">
    <property type="entry name" value="Tudor_dTUD-like"/>
    <property type="match status" value="1"/>
</dbReference>
<proteinExistence type="predicted"/>
<feature type="region of interest" description="Disordered" evidence="2">
    <location>
        <begin position="1894"/>
        <end position="1913"/>
    </location>
</feature>
<dbReference type="InterPro" id="IPR002999">
    <property type="entry name" value="Tudor"/>
</dbReference>
<dbReference type="PROSITE" id="PS50304">
    <property type="entry name" value="TUDOR"/>
    <property type="match status" value="6"/>
</dbReference>
<evidence type="ECO:0000259" key="3">
    <source>
        <dbReference type="PROSITE" id="PS50304"/>
    </source>
</evidence>